<dbReference type="Proteomes" id="UP000231550">
    <property type="component" value="Unassembled WGS sequence"/>
</dbReference>
<evidence type="ECO:0000313" key="3">
    <source>
        <dbReference type="EMBL" id="PIQ74237.1"/>
    </source>
</evidence>
<keyword evidence="1" id="KW-0175">Coiled coil</keyword>
<evidence type="ECO:0000256" key="1">
    <source>
        <dbReference type="SAM" id="Coils"/>
    </source>
</evidence>
<dbReference type="EMBL" id="PCVN01000083">
    <property type="protein sequence ID" value="PIQ74237.1"/>
    <property type="molecule type" value="Genomic_DNA"/>
</dbReference>
<gene>
    <name evidence="3" type="ORF">COV85_03230</name>
</gene>
<organism evidence="3 4">
    <name type="scientific">Candidatus Portnoybacteria bacterium CG11_big_fil_rev_8_21_14_0_20_44_10</name>
    <dbReference type="NCBI Taxonomy" id="1974818"/>
    <lineage>
        <taxon>Bacteria</taxon>
        <taxon>Candidatus Portnoyibacteriota</taxon>
    </lineage>
</organism>
<evidence type="ECO:0000313" key="4">
    <source>
        <dbReference type="Proteomes" id="UP000231550"/>
    </source>
</evidence>
<accession>A0A2H0KQ47</accession>
<feature type="region of interest" description="Disordered" evidence="2">
    <location>
        <begin position="1"/>
        <end position="21"/>
    </location>
</feature>
<comment type="caution">
    <text evidence="3">The sequence shown here is derived from an EMBL/GenBank/DDBJ whole genome shotgun (WGS) entry which is preliminary data.</text>
</comment>
<evidence type="ECO:0000256" key="2">
    <source>
        <dbReference type="SAM" id="MobiDB-lite"/>
    </source>
</evidence>
<reference evidence="3 4" key="1">
    <citation type="submission" date="2017-09" db="EMBL/GenBank/DDBJ databases">
        <title>Depth-based differentiation of microbial function through sediment-hosted aquifers and enrichment of novel symbionts in the deep terrestrial subsurface.</title>
        <authorList>
            <person name="Probst A.J."/>
            <person name="Ladd B."/>
            <person name="Jarett J.K."/>
            <person name="Geller-Mcgrath D.E."/>
            <person name="Sieber C.M."/>
            <person name="Emerson J.B."/>
            <person name="Anantharaman K."/>
            <person name="Thomas B.C."/>
            <person name="Malmstrom R."/>
            <person name="Stieglmeier M."/>
            <person name="Klingl A."/>
            <person name="Woyke T."/>
            <person name="Ryan C.M."/>
            <person name="Banfield J.F."/>
        </authorList>
    </citation>
    <scope>NUCLEOTIDE SEQUENCE [LARGE SCALE GENOMIC DNA]</scope>
    <source>
        <strain evidence="3">CG11_big_fil_rev_8_21_14_0_20_44_10</strain>
    </source>
</reference>
<protein>
    <submittedName>
        <fullName evidence="3">Uncharacterized protein</fullName>
    </submittedName>
</protein>
<dbReference type="AlphaFoldDB" id="A0A2H0KQ47"/>
<name>A0A2H0KQ47_9BACT</name>
<sequence>MTDVSAEEYNNNMARTNNNKIDGKDLEKALERQNKNFEKMLEQQANVILVAVDERMSRSEEKIKKEIKSEINTLANTLDKFLKRLTDFDDEFQIIKARVGRIEAVLQEKFGLVIN</sequence>
<feature type="coiled-coil region" evidence="1">
    <location>
        <begin position="23"/>
        <end position="84"/>
    </location>
</feature>
<proteinExistence type="predicted"/>
<feature type="compositionally biased region" description="Polar residues" evidence="2">
    <location>
        <begin position="8"/>
        <end position="20"/>
    </location>
</feature>